<dbReference type="PANTHER" id="PTHR47926:SF485">
    <property type="entry name" value="REPEAT-LIKE SUPERFAMILY PROTEIN, PUTATIVE-RELATED"/>
    <property type="match status" value="1"/>
</dbReference>
<proteinExistence type="predicted"/>
<dbReference type="Pfam" id="PF20431">
    <property type="entry name" value="E_motif"/>
    <property type="match status" value="1"/>
</dbReference>
<dbReference type="Proteomes" id="UP000631114">
    <property type="component" value="Unassembled WGS sequence"/>
</dbReference>
<dbReference type="PROSITE" id="PS51257">
    <property type="entry name" value="PROKAR_LIPOPROTEIN"/>
    <property type="match status" value="1"/>
</dbReference>
<evidence type="ECO:0000313" key="2">
    <source>
        <dbReference type="Proteomes" id="UP000631114"/>
    </source>
</evidence>
<comment type="caution">
    <text evidence="1">The sequence shown here is derived from an EMBL/GenBank/DDBJ whole genome shotgun (WGS) entry which is preliminary data.</text>
</comment>
<dbReference type="InterPro" id="IPR046848">
    <property type="entry name" value="E_motif"/>
</dbReference>
<gene>
    <name evidence="1" type="ORF">IFM89_009071</name>
</gene>
<dbReference type="EMBL" id="JADFTS010000002">
    <property type="protein sequence ID" value="KAF9619729.1"/>
    <property type="molecule type" value="Genomic_DNA"/>
</dbReference>
<protein>
    <recommendedName>
        <fullName evidence="3">Pentatricopeptide repeat-containing protein</fullName>
    </recommendedName>
</protein>
<sequence>MVVWLMKDSEELIQKMPMEAGPPLWGALLSACETHSNFELGEIVAKRLIELEPRDVGPYLLLSNVYAMEGKWDDVEKLRMMMREQGLQKAAGLSLIGIAE</sequence>
<dbReference type="OrthoDB" id="1717429at2759"/>
<dbReference type="AlphaFoldDB" id="A0A835IM36"/>
<name>A0A835IM36_9MAGN</name>
<dbReference type="GO" id="GO:0009451">
    <property type="term" value="P:RNA modification"/>
    <property type="evidence" value="ECO:0007669"/>
    <property type="project" value="InterPro"/>
</dbReference>
<dbReference type="InterPro" id="IPR046960">
    <property type="entry name" value="PPR_At4g14850-like_plant"/>
</dbReference>
<accession>A0A835IM36</accession>
<dbReference type="GO" id="GO:0003723">
    <property type="term" value="F:RNA binding"/>
    <property type="evidence" value="ECO:0007669"/>
    <property type="project" value="InterPro"/>
</dbReference>
<keyword evidence="2" id="KW-1185">Reference proteome</keyword>
<evidence type="ECO:0000313" key="1">
    <source>
        <dbReference type="EMBL" id="KAF9619729.1"/>
    </source>
</evidence>
<reference evidence="1 2" key="1">
    <citation type="submission" date="2020-10" db="EMBL/GenBank/DDBJ databases">
        <title>The Coptis chinensis genome and diversification of protoberbering-type alkaloids.</title>
        <authorList>
            <person name="Wang B."/>
            <person name="Shu S."/>
            <person name="Song C."/>
            <person name="Liu Y."/>
        </authorList>
    </citation>
    <scope>NUCLEOTIDE SEQUENCE [LARGE SCALE GENOMIC DNA]</scope>
    <source>
        <strain evidence="1">HL-2020</strain>
        <tissue evidence="1">Leaf</tissue>
    </source>
</reference>
<organism evidence="1 2">
    <name type="scientific">Coptis chinensis</name>
    <dbReference type="NCBI Taxonomy" id="261450"/>
    <lineage>
        <taxon>Eukaryota</taxon>
        <taxon>Viridiplantae</taxon>
        <taxon>Streptophyta</taxon>
        <taxon>Embryophyta</taxon>
        <taxon>Tracheophyta</taxon>
        <taxon>Spermatophyta</taxon>
        <taxon>Magnoliopsida</taxon>
        <taxon>Ranunculales</taxon>
        <taxon>Ranunculaceae</taxon>
        <taxon>Coptidoideae</taxon>
        <taxon>Coptis</taxon>
    </lineage>
</organism>
<evidence type="ECO:0008006" key="3">
    <source>
        <dbReference type="Google" id="ProtNLM"/>
    </source>
</evidence>
<dbReference type="PANTHER" id="PTHR47926">
    <property type="entry name" value="PENTATRICOPEPTIDE REPEAT-CONTAINING PROTEIN"/>
    <property type="match status" value="1"/>
</dbReference>